<dbReference type="EMBL" id="CP075897">
    <property type="protein sequence ID" value="QWB31385.1"/>
    <property type="molecule type" value="Genomic_DNA"/>
</dbReference>
<dbReference type="InterPro" id="IPR000086">
    <property type="entry name" value="NUDIX_hydrolase_dom"/>
</dbReference>
<dbReference type="InterPro" id="IPR015797">
    <property type="entry name" value="NUDIX_hydrolase-like_dom_sf"/>
</dbReference>
<evidence type="ECO:0000313" key="6">
    <source>
        <dbReference type="Proteomes" id="UP000679498"/>
    </source>
</evidence>
<dbReference type="PANTHER" id="PTHR43046:SF2">
    <property type="entry name" value="8-OXO-DGTP DIPHOSPHATASE-RELATED"/>
    <property type="match status" value="1"/>
</dbReference>
<comment type="cofactor">
    <cofactor evidence="1">
        <name>Mg(2+)</name>
        <dbReference type="ChEBI" id="CHEBI:18420"/>
    </cofactor>
</comment>
<evidence type="ECO:0000256" key="1">
    <source>
        <dbReference type="ARBA" id="ARBA00001946"/>
    </source>
</evidence>
<dbReference type="Proteomes" id="UP000679498">
    <property type="component" value="Chromosome"/>
</dbReference>
<dbReference type="SUPFAM" id="SSF55811">
    <property type="entry name" value="Nudix"/>
    <property type="match status" value="1"/>
</dbReference>
<keyword evidence="6" id="KW-1185">Reference proteome</keyword>
<evidence type="ECO:0000256" key="3">
    <source>
        <dbReference type="RuleBase" id="RU003476"/>
    </source>
</evidence>
<dbReference type="Pfam" id="PF00293">
    <property type="entry name" value="NUDIX"/>
    <property type="match status" value="1"/>
</dbReference>
<dbReference type="GO" id="GO:0016787">
    <property type="term" value="F:hydrolase activity"/>
    <property type="evidence" value="ECO:0007669"/>
    <property type="project" value="UniProtKB-KW"/>
</dbReference>
<evidence type="ECO:0000256" key="2">
    <source>
        <dbReference type="ARBA" id="ARBA00022801"/>
    </source>
</evidence>
<evidence type="ECO:0000313" key="5">
    <source>
        <dbReference type="EMBL" id="QWB31385.1"/>
    </source>
</evidence>
<organism evidence="5 6">
    <name type="scientific">Exiguobacterium acetylicum</name>
    <name type="common">Brevibacterium acetylicum</name>
    <dbReference type="NCBI Taxonomy" id="41170"/>
    <lineage>
        <taxon>Bacteria</taxon>
        <taxon>Bacillati</taxon>
        <taxon>Bacillota</taxon>
        <taxon>Bacilli</taxon>
        <taxon>Bacillales</taxon>
        <taxon>Bacillales Family XII. Incertae Sedis</taxon>
        <taxon>Exiguobacterium</taxon>
    </lineage>
</organism>
<accession>A0ABX8GCN7</accession>
<keyword evidence="2 3" id="KW-0378">Hydrolase</keyword>
<proteinExistence type="inferred from homology"/>
<dbReference type="PRINTS" id="PR00502">
    <property type="entry name" value="NUDIXFAMILY"/>
</dbReference>
<dbReference type="PROSITE" id="PS51462">
    <property type="entry name" value="NUDIX"/>
    <property type="match status" value="1"/>
</dbReference>
<comment type="similarity">
    <text evidence="3">Belongs to the Nudix hydrolase family.</text>
</comment>
<evidence type="ECO:0000259" key="4">
    <source>
        <dbReference type="PROSITE" id="PS51462"/>
    </source>
</evidence>
<sequence length="203" mass="23021">MGYITELRKLVGTRPLVMAGACVIVVNDKQEVLLQLRQDNRCWGLAGGALEIGETLVETAKRELREETGLEAEHLELLNVYSGDAFYYKYPHGDEVYNVISAFLCTAYTGEVVRDPSEVAELRFFAMDQLPENLNPPERPILMSMFKNNGQHITSPLEAKDKKQKILNELFIQDFLLHWDAFQPVASRGHEKGETRCDAMLCD</sequence>
<gene>
    <name evidence="5" type="ORF">KKI46_06990</name>
</gene>
<reference evidence="5 6" key="1">
    <citation type="submission" date="2021-05" db="EMBL/GenBank/DDBJ databases">
        <title>Biocontrol using Exiguobacterium acetylicum SI17 against litchi downy blight caused by Peronophythora litchii.</title>
        <authorList>
            <person name="Zheng L."/>
        </authorList>
    </citation>
    <scope>NUCLEOTIDE SEQUENCE [LARGE SCALE GENOMIC DNA]</scope>
    <source>
        <strain evidence="5 6">SI17</strain>
    </source>
</reference>
<name>A0ABX8GCN7_EXIAC</name>
<dbReference type="InterPro" id="IPR020476">
    <property type="entry name" value="Nudix_hydrolase"/>
</dbReference>
<protein>
    <submittedName>
        <fullName evidence="5">NUDIX hydrolase</fullName>
    </submittedName>
</protein>
<dbReference type="PROSITE" id="PS00893">
    <property type="entry name" value="NUDIX_BOX"/>
    <property type="match status" value="1"/>
</dbReference>
<dbReference type="CDD" id="cd04677">
    <property type="entry name" value="NUDIX_Hydrolase"/>
    <property type="match status" value="1"/>
</dbReference>
<dbReference type="Gene3D" id="3.90.79.10">
    <property type="entry name" value="Nucleoside Triphosphate Pyrophosphohydrolase"/>
    <property type="match status" value="1"/>
</dbReference>
<feature type="domain" description="Nudix hydrolase" evidence="4">
    <location>
        <begin position="15"/>
        <end position="147"/>
    </location>
</feature>
<dbReference type="InterPro" id="IPR020084">
    <property type="entry name" value="NUDIX_hydrolase_CS"/>
</dbReference>
<dbReference type="PANTHER" id="PTHR43046">
    <property type="entry name" value="GDP-MANNOSE MANNOSYL HYDROLASE"/>
    <property type="match status" value="1"/>
</dbReference>